<dbReference type="PROSITE" id="PS01291">
    <property type="entry name" value="ART"/>
    <property type="match status" value="1"/>
</dbReference>
<dbReference type="PRINTS" id="PR00970">
    <property type="entry name" value="RIBTRNSFRASE"/>
</dbReference>
<feature type="non-terminal residue" evidence="11">
    <location>
        <position position="1"/>
    </location>
</feature>
<dbReference type="GO" id="GO:0044194">
    <property type="term" value="C:cytolytic granule"/>
    <property type="evidence" value="ECO:0007669"/>
    <property type="project" value="UniProtKB-ARBA"/>
</dbReference>
<sequence length="158" mass="17650">AIALLAYTAPLDLHRAFNAAVRRAGRSGRDYRDSFHFKALHFLLTRALVALRDAGGRGCHLVFRGVSGLRFRARPGDIVRFGHFASASLRNESSWSFGTDTAFQVCTCQGAAIREFSFFPHEEEVLIPPFETFEVTEVTQDGDRARIQLRSSGTHSNY</sequence>
<dbReference type="InterPro" id="IPR050999">
    <property type="entry name" value="ADP-ribosyltransferase_ARG"/>
</dbReference>
<dbReference type="EMBL" id="VZTN01027468">
    <property type="protein sequence ID" value="NXS86687.1"/>
    <property type="molecule type" value="Genomic_DNA"/>
</dbReference>
<evidence type="ECO:0000256" key="5">
    <source>
        <dbReference type="ARBA" id="ARBA00022729"/>
    </source>
</evidence>
<dbReference type="FunFam" id="3.90.176.10:FF:000001">
    <property type="entry name" value="NAD(P)(+)--arginine ADP-ribosyltransferase"/>
    <property type="match status" value="1"/>
</dbReference>
<dbReference type="SUPFAM" id="SSF56399">
    <property type="entry name" value="ADP-ribosylation"/>
    <property type="match status" value="1"/>
</dbReference>
<protein>
    <recommendedName>
        <fullName evidence="10">NAD(P)(+)--arginine ADP-ribosyltransferase</fullName>
        <ecNumber evidence="10">2.4.2.31</ecNumber>
    </recommendedName>
    <alternativeName>
        <fullName evidence="10">Mono(ADP-ribosyl)transferase</fullName>
    </alternativeName>
</protein>
<dbReference type="EC" id="2.4.2.31" evidence="10"/>
<keyword evidence="3 10" id="KW-0808">Transferase</keyword>
<dbReference type="GO" id="GO:0046677">
    <property type="term" value="P:response to antibiotic"/>
    <property type="evidence" value="ECO:0007669"/>
    <property type="project" value="UniProtKB-ARBA"/>
</dbReference>
<reference evidence="11 12" key="1">
    <citation type="submission" date="2019-09" db="EMBL/GenBank/DDBJ databases">
        <title>Bird 10,000 Genomes (B10K) Project - Family phase.</title>
        <authorList>
            <person name="Zhang G."/>
        </authorList>
    </citation>
    <scope>NUCLEOTIDE SEQUENCE [LARGE SCALE GENOMIC DNA]</scope>
    <source>
        <strain evidence="11">B10K-DU-002-58</strain>
        <tissue evidence="11">Muscle</tissue>
    </source>
</reference>
<organism evidence="11 12">
    <name type="scientific">Erpornis zantholeuca</name>
    <dbReference type="NCBI Taxonomy" id="1112836"/>
    <lineage>
        <taxon>Eukaryota</taxon>
        <taxon>Metazoa</taxon>
        <taxon>Chordata</taxon>
        <taxon>Craniata</taxon>
        <taxon>Vertebrata</taxon>
        <taxon>Euteleostomi</taxon>
        <taxon>Archelosauria</taxon>
        <taxon>Archosauria</taxon>
        <taxon>Dinosauria</taxon>
        <taxon>Saurischia</taxon>
        <taxon>Theropoda</taxon>
        <taxon>Coelurosauria</taxon>
        <taxon>Aves</taxon>
        <taxon>Neognathae</taxon>
        <taxon>Neoaves</taxon>
        <taxon>Telluraves</taxon>
        <taxon>Australaves</taxon>
        <taxon>Passeriformes</taxon>
        <taxon>Sylvioidea</taxon>
        <taxon>Timaliidae</taxon>
        <taxon>Erpornis</taxon>
    </lineage>
</organism>
<evidence type="ECO:0000256" key="9">
    <source>
        <dbReference type="ARBA" id="ARBA00047597"/>
    </source>
</evidence>
<feature type="non-terminal residue" evidence="11">
    <location>
        <position position="158"/>
    </location>
</feature>
<comment type="catalytic activity">
    <reaction evidence="9 10">
        <text>L-arginyl-[protein] + NAD(+) = N(omega)-(ADP-D-ribosyl)-L-arginyl-[protein] + nicotinamide + H(+)</text>
        <dbReference type="Rhea" id="RHEA:19149"/>
        <dbReference type="Rhea" id="RHEA-COMP:10532"/>
        <dbReference type="Rhea" id="RHEA-COMP:15087"/>
        <dbReference type="ChEBI" id="CHEBI:15378"/>
        <dbReference type="ChEBI" id="CHEBI:17154"/>
        <dbReference type="ChEBI" id="CHEBI:29965"/>
        <dbReference type="ChEBI" id="CHEBI:57540"/>
        <dbReference type="ChEBI" id="CHEBI:142554"/>
        <dbReference type="EC" id="2.4.2.31"/>
    </reaction>
</comment>
<comment type="caution">
    <text evidence="11">The sequence shown here is derived from an EMBL/GenBank/DDBJ whole genome shotgun (WGS) entry which is preliminary data.</text>
</comment>
<dbReference type="AlphaFoldDB" id="A0A7L2Y173"/>
<dbReference type="PROSITE" id="PS51996">
    <property type="entry name" value="TR_MART"/>
    <property type="match status" value="1"/>
</dbReference>
<evidence type="ECO:0000256" key="1">
    <source>
        <dbReference type="ARBA" id="ARBA00009558"/>
    </source>
</evidence>
<dbReference type="Pfam" id="PF01129">
    <property type="entry name" value="ART"/>
    <property type="match status" value="1"/>
</dbReference>
<keyword evidence="7 10" id="KW-0520">NAD</keyword>
<evidence type="ECO:0000313" key="12">
    <source>
        <dbReference type="Proteomes" id="UP000545329"/>
    </source>
</evidence>
<evidence type="ECO:0000256" key="6">
    <source>
        <dbReference type="ARBA" id="ARBA00022857"/>
    </source>
</evidence>
<dbReference type="OrthoDB" id="423533at2759"/>
<evidence type="ECO:0000256" key="7">
    <source>
        <dbReference type="ARBA" id="ARBA00023027"/>
    </source>
</evidence>
<evidence type="ECO:0000313" key="11">
    <source>
        <dbReference type="EMBL" id="NXS86687.1"/>
    </source>
</evidence>
<gene>
    <name evidence="11" type="primary">Art1</name>
    <name evidence="11" type="ORF">ERPZAN_R04166</name>
</gene>
<dbReference type="GO" id="GO:0003950">
    <property type="term" value="F:NAD+ poly-ADP-ribosyltransferase activity"/>
    <property type="evidence" value="ECO:0007669"/>
    <property type="project" value="UniProtKB-ARBA"/>
</dbReference>
<comment type="similarity">
    <text evidence="1 10">Belongs to the Arg-specific ADP-ribosyltransferase family.</text>
</comment>
<keyword evidence="12" id="KW-1185">Reference proteome</keyword>
<evidence type="ECO:0000256" key="8">
    <source>
        <dbReference type="ARBA" id="ARBA00023157"/>
    </source>
</evidence>
<dbReference type="PANTHER" id="PTHR10339">
    <property type="entry name" value="ADP-RIBOSYLTRANSFERASE"/>
    <property type="match status" value="1"/>
</dbReference>
<keyword evidence="4" id="KW-0548">Nucleotidyltransferase</keyword>
<evidence type="ECO:0000256" key="10">
    <source>
        <dbReference type="RuleBase" id="RU361228"/>
    </source>
</evidence>
<keyword evidence="8" id="KW-1015">Disulfide bond</keyword>
<keyword evidence="5" id="KW-0732">Signal</keyword>
<name>A0A7L2Y173_9PASS</name>
<keyword evidence="2 10" id="KW-0328">Glycosyltransferase</keyword>
<dbReference type="Proteomes" id="UP000545329">
    <property type="component" value="Unassembled WGS sequence"/>
</dbReference>
<proteinExistence type="inferred from homology"/>
<dbReference type="GO" id="GO:0106274">
    <property type="term" value="F:NAD+-protein-arginine ADP-ribosyltransferase activity"/>
    <property type="evidence" value="ECO:0007669"/>
    <property type="project" value="UniProtKB-EC"/>
</dbReference>
<dbReference type="Gene3D" id="3.90.176.10">
    <property type="entry name" value="Toxin ADP-ribosyltransferase, Chain A, domain 1"/>
    <property type="match status" value="1"/>
</dbReference>
<evidence type="ECO:0000256" key="2">
    <source>
        <dbReference type="ARBA" id="ARBA00022676"/>
    </source>
</evidence>
<dbReference type="PANTHER" id="PTHR10339:SF19">
    <property type="entry name" value="GPI-LINKED NAD(P)(+)--ARGININE ADP-RIBOSYLTRANSFERASE 1"/>
    <property type="match status" value="1"/>
</dbReference>
<keyword evidence="6 10" id="KW-0521">NADP</keyword>
<dbReference type="InterPro" id="IPR000768">
    <property type="entry name" value="ART"/>
</dbReference>
<accession>A0A7L2Y173</accession>
<evidence type="ECO:0000256" key="4">
    <source>
        <dbReference type="ARBA" id="ARBA00022695"/>
    </source>
</evidence>
<dbReference type="GO" id="GO:0005615">
    <property type="term" value="C:extracellular space"/>
    <property type="evidence" value="ECO:0007669"/>
    <property type="project" value="UniProtKB-ARBA"/>
</dbReference>
<evidence type="ECO:0000256" key="3">
    <source>
        <dbReference type="ARBA" id="ARBA00022679"/>
    </source>
</evidence>
<dbReference type="GO" id="GO:0016779">
    <property type="term" value="F:nucleotidyltransferase activity"/>
    <property type="evidence" value="ECO:0007669"/>
    <property type="project" value="UniProtKB-KW"/>
</dbReference>